<dbReference type="AlphaFoldDB" id="A0A0H2SU55"/>
<dbReference type="Proteomes" id="UP000053477">
    <property type="component" value="Unassembled WGS sequence"/>
</dbReference>
<proteinExistence type="predicted"/>
<keyword evidence="3" id="KW-1185">Reference proteome</keyword>
<reference evidence="2 3" key="1">
    <citation type="submission" date="2015-04" db="EMBL/GenBank/DDBJ databases">
        <title>Complete genome sequence of Schizopora paradoxa KUC8140, a cosmopolitan wood degrader in East Asia.</title>
        <authorList>
            <consortium name="DOE Joint Genome Institute"/>
            <person name="Min B."/>
            <person name="Park H."/>
            <person name="Jang Y."/>
            <person name="Kim J.-J."/>
            <person name="Kim K.H."/>
            <person name="Pangilinan J."/>
            <person name="Lipzen A."/>
            <person name="Riley R."/>
            <person name="Grigoriev I.V."/>
            <person name="Spatafora J.W."/>
            <person name="Choi I.-G."/>
        </authorList>
    </citation>
    <scope>NUCLEOTIDE SEQUENCE [LARGE SCALE GENOMIC DNA]</scope>
    <source>
        <strain evidence="2 3">KUC8140</strain>
    </source>
</reference>
<evidence type="ECO:0000256" key="1">
    <source>
        <dbReference type="SAM" id="MobiDB-lite"/>
    </source>
</evidence>
<sequence>MSVPSTSRPRTCGANVRPSRGGRIPQSRNPYRHGQYFVQSPCGLEDDWSIFADIRPERQTLDSIYSQTVSYSLPDLGHYCVPYHGRQTDERREVLHFASFNSPASVSFEMLSPVPSDGETSVVVVVEGRKPSVWDGIVKLLRCC</sequence>
<organism evidence="2 3">
    <name type="scientific">Schizopora paradoxa</name>
    <dbReference type="NCBI Taxonomy" id="27342"/>
    <lineage>
        <taxon>Eukaryota</taxon>
        <taxon>Fungi</taxon>
        <taxon>Dikarya</taxon>
        <taxon>Basidiomycota</taxon>
        <taxon>Agaricomycotina</taxon>
        <taxon>Agaricomycetes</taxon>
        <taxon>Hymenochaetales</taxon>
        <taxon>Schizoporaceae</taxon>
        <taxon>Schizopora</taxon>
    </lineage>
</organism>
<accession>A0A0H2SU55</accession>
<name>A0A0H2SU55_9AGAM</name>
<gene>
    <name evidence="2" type="ORF">SCHPADRAFT_16261</name>
</gene>
<evidence type="ECO:0000313" key="2">
    <source>
        <dbReference type="EMBL" id="KLO20661.1"/>
    </source>
</evidence>
<protein>
    <submittedName>
        <fullName evidence="2">Uncharacterized protein</fullName>
    </submittedName>
</protein>
<dbReference type="EMBL" id="KQ085882">
    <property type="protein sequence ID" value="KLO20661.1"/>
    <property type="molecule type" value="Genomic_DNA"/>
</dbReference>
<dbReference type="InParanoid" id="A0A0H2SU55"/>
<feature type="region of interest" description="Disordered" evidence="1">
    <location>
        <begin position="1"/>
        <end position="30"/>
    </location>
</feature>
<evidence type="ECO:0000313" key="3">
    <source>
        <dbReference type="Proteomes" id="UP000053477"/>
    </source>
</evidence>